<dbReference type="SMART" id="SM00287">
    <property type="entry name" value="SH3b"/>
    <property type="match status" value="1"/>
</dbReference>
<dbReference type="Gene3D" id="2.30.30.40">
    <property type="entry name" value="SH3 Domains"/>
    <property type="match status" value="1"/>
</dbReference>
<evidence type="ECO:0000313" key="5">
    <source>
        <dbReference type="Proteomes" id="UP000305539"/>
    </source>
</evidence>
<feature type="domain" description="SH3b" evidence="3">
    <location>
        <begin position="25"/>
        <end position="89"/>
    </location>
</feature>
<evidence type="ECO:0000256" key="1">
    <source>
        <dbReference type="SAM" id="MobiDB-lite"/>
    </source>
</evidence>
<feature type="compositionally biased region" description="Basic and acidic residues" evidence="1">
    <location>
        <begin position="243"/>
        <end position="253"/>
    </location>
</feature>
<gene>
    <name evidence="4" type="ORF">FAZ69_17260</name>
</gene>
<dbReference type="PROSITE" id="PS51781">
    <property type="entry name" value="SH3B"/>
    <property type="match status" value="1"/>
</dbReference>
<keyword evidence="2" id="KW-0732">Signal</keyword>
<dbReference type="EMBL" id="SWJE01000008">
    <property type="protein sequence ID" value="TKC88002.1"/>
    <property type="molecule type" value="Genomic_DNA"/>
</dbReference>
<feature type="region of interest" description="Disordered" evidence="1">
    <location>
        <begin position="133"/>
        <end position="253"/>
    </location>
</feature>
<evidence type="ECO:0000256" key="2">
    <source>
        <dbReference type="SAM" id="SignalP"/>
    </source>
</evidence>
<evidence type="ECO:0000313" key="4">
    <source>
        <dbReference type="EMBL" id="TKC88002.1"/>
    </source>
</evidence>
<comment type="caution">
    <text evidence="4">The sequence shown here is derived from an EMBL/GenBank/DDBJ whole genome shotgun (WGS) entry which is preliminary data.</text>
</comment>
<dbReference type="Pfam" id="PF08239">
    <property type="entry name" value="SH3_3"/>
    <property type="match status" value="1"/>
</dbReference>
<dbReference type="Proteomes" id="UP000305539">
    <property type="component" value="Unassembled WGS sequence"/>
</dbReference>
<protein>
    <submittedName>
        <fullName evidence="4">Peptide-binding protein</fullName>
    </submittedName>
</protein>
<sequence>MHKKTLIRAVAASVCLMPLAGTAFAQSEAYTSAPVDVYAGPASDYPVVAQLPPGQELEVLGCVADYSWCDVAAPGLRGWVYGGYLSYPYDGSQEPIITYGAQFGVPIVVFSFGNYWDHYYRDRPWYHDRDRWSHHPPPRGGPPQGGGGGPTVNPRPVIRGGPPQPQGTVHEPPQQPQGTAHAPPQEPPGMAHAPPQQQSQPRPDYGHAPQQPQQGYAHAPPPQAAPRPAAPPVERGGGQVRGGNEDRDRSSNH</sequence>
<keyword evidence="5" id="KW-1185">Reference proteome</keyword>
<dbReference type="RefSeq" id="WP_136896266.1">
    <property type="nucleotide sequence ID" value="NZ_SWJE01000008.1"/>
</dbReference>
<feature type="compositionally biased region" description="Low complexity" evidence="1">
    <location>
        <begin position="208"/>
        <end position="218"/>
    </location>
</feature>
<feature type="signal peptide" evidence="2">
    <location>
        <begin position="1"/>
        <end position="25"/>
    </location>
</feature>
<feature type="compositionally biased region" description="Pro residues" evidence="1">
    <location>
        <begin position="219"/>
        <end position="231"/>
    </location>
</feature>
<proteinExistence type="predicted"/>
<accession>A0A4U1I439</accession>
<organism evidence="4 5">
    <name type="scientific">Trinickia terrae</name>
    <dbReference type="NCBI Taxonomy" id="2571161"/>
    <lineage>
        <taxon>Bacteria</taxon>
        <taxon>Pseudomonadati</taxon>
        <taxon>Pseudomonadota</taxon>
        <taxon>Betaproteobacteria</taxon>
        <taxon>Burkholderiales</taxon>
        <taxon>Burkholderiaceae</taxon>
        <taxon>Trinickia</taxon>
    </lineage>
</organism>
<dbReference type="AlphaFoldDB" id="A0A4U1I439"/>
<dbReference type="OrthoDB" id="8854384at2"/>
<evidence type="ECO:0000259" key="3">
    <source>
        <dbReference type="PROSITE" id="PS51781"/>
    </source>
</evidence>
<dbReference type="InterPro" id="IPR003646">
    <property type="entry name" value="SH3-like_bac-type"/>
</dbReference>
<reference evidence="4 5" key="1">
    <citation type="submission" date="2019-04" db="EMBL/GenBank/DDBJ databases">
        <title>Trinickia sp. 7GSK02, isolated from subtropical forest soil.</title>
        <authorList>
            <person name="Gao Z.-H."/>
            <person name="Qiu L.-H."/>
        </authorList>
    </citation>
    <scope>NUCLEOTIDE SEQUENCE [LARGE SCALE GENOMIC DNA]</scope>
    <source>
        <strain evidence="4 5">7GSK02</strain>
    </source>
</reference>
<name>A0A4U1I439_9BURK</name>
<feature type="chain" id="PRO_5020581030" evidence="2">
    <location>
        <begin position="26"/>
        <end position="253"/>
    </location>
</feature>